<accession>A0A369JKW8</accession>
<proteinExistence type="inferred from homology"/>
<feature type="signal peptide" evidence="4">
    <location>
        <begin position="1"/>
        <end position="18"/>
    </location>
</feature>
<evidence type="ECO:0000256" key="4">
    <source>
        <dbReference type="SAM" id="SignalP"/>
    </source>
</evidence>
<dbReference type="AlphaFoldDB" id="A0A369JKW8"/>
<dbReference type="InterPro" id="IPR034543">
    <property type="entry name" value="LCL2"/>
</dbReference>
<sequence>MSRTLALILFLAFGLVSANFEFFGNMFGGQQHQQQQQRSGSAQWAAQVEAVSCSQYLCPATLDCVASPKECPCPDAQDIKCIIPDKVGGGNEATVVCVRGENECAEVERLMRRWDKPSKTK</sequence>
<name>A0A369JKW8_HYPMA</name>
<reference evidence="5" key="1">
    <citation type="submission" date="2018-04" db="EMBL/GenBank/DDBJ databases">
        <title>Whole genome sequencing of Hypsizygus marmoreus.</title>
        <authorList>
            <person name="Choi I.-G."/>
            <person name="Min B."/>
            <person name="Kim J.-G."/>
            <person name="Kim S."/>
            <person name="Oh Y.-L."/>
            <person name="Kong W.-S."/>
            <person name="Park H."/>
            <person name="Jeong J."/>
            <person name="Song E.-S."/>
        </authorList>
    </citation>
    <scope>NUCLEOTIDE SEQUENCE [LARGE SCALE GENOMIC DNA]</scope>
    <source>
        <strain evidence="5">51987-8</strain>
    </source>
</reference>
<evidence type="ECO:0000256" key="1">
    <source>
        <dbReference type="ARBA" id="ARBA00010545"/>
    </source>
</evidence>
<dbReference type="STRING" id="39966.A0A369JKW8"/>
<keyword evidence="3 4" id="KW-0732">Signal</keyword>
<comment type="caution">
    <text evidence="5">The sequence shown here is derived from an EMBL/GenBank/DDBJ whole genome shotgun (WGS) entry which is preliminary data.</text>
</comment>
<organism evidence="5 6">
    <name type="scientific">Hypsizygus marmoreus</name>
    <name type="common">White beech mushroom</name>
    <name type="synonym">Agaricus marmoreus</name>
    <dbReference type="NCBI Taxonomy" id="39966"/>
    <lineage>
        <taxon>Eukaryota</taxon>
        <taxon>Fungi</taxon>
        <taxon>Dikarya</taxon>
        <taxon>Basidiomycota</taxon>
        <taxon>Agaricomycotina</taxon>
        <taxon>Agaricomycetes</taxon>
        <taxon>Agaricomycetidae</taxon>
        <taxon>Agaricales</taxon>
        <taxon>Tricholomatineae</taxon>
        <taxon>Lyophyllaceae</taxon>
        <taxon>Hypsizygus</taxon>
    </lineage>
</organism>
<dbReference type="OrthoDB" id="2234316at2759"/>
<dbReference type="PANTHER" id="PTHR38425">
    <property type="entry name" value="LONG CHRONOLOGICAL LIFESPAN PROTEIN 2"/>
    <property type="match status" value="1"/>
</dbReference>
<keyword evidence="6" id="KW-1185">Reference proteome</keyword>
<dbReference type="GO" id="GO:0036503">
    <property type="term" value="P:ERAD pathway"/>
    <property type="evidence" value="ECO:0007669"/>
    <property type="project" value="TreeGrafter"/>
</dbReference>
<evidence type="ECO:0000256" key="3">
    <source>
        <dbReference type="ARBA" id="ARBA00022729"/>
    </source>
</evidence>
<evidence type="ECO:0000256" key="2">
    <source>
        <dbReference type="ARBA" id="ARBA00018534"/>
    </source>
</evidence>
<dbReference type="InParanoid" id="A0A369JKW8"/>
<evidence type="ECO:0000313" key="6">
    <source>
        <dbReference type="Proteomes" id="UP000076154"/>
    </source>
</evidence>
<feature type="chain" id="PRO_5016595360" description="Long chronological lifespan protein 2" evidence="4">
    <location>
        <begin position="19"/>
        <end position="121"/>
    </location>
</feature>
<protein>
    <recommendedName>
        <fullName evidence="2">Long chronological lifespan protein 2</fullName>
    </recommendedName>
</protein>
<evidence type="ECO:0000313" key="5">
    <source>
        <dbReference type="EMBL" id="RDB20044.1"/>
    </source>
</evidence>
<comment type="similarity">
    <text evidence="1">Belongs to the LCL2 family.</text>
</comment>
<dbReference type="PANTHER" id="PTHR38425:SF1">
    <property type="entry name" value="LONG CHRONOLOGICAL LIFESPAN PROTEIN 2"/>
    <property type="match status" value="1"/>
</dbReference>
<dbReference type="Proteomes" id="UP000076154">
    <property type="component" value="Unassembled WGS sequence"/>
</dbReference>
<dbReference type="EMBL" id="LUEZ02000071">
    <property type="protein sequence ID" value="RDB20044.1"/>
    <property type="molecule type" value="Genomic_DNA"/>
</dbReference>
<gene>
    <name evidence="5" type="primary">LCL2</name>
    <name evidence="5" type="ORF">Hypma_012738</name>
</gene>